<accession>A0A438N9T5</accession>
<dbReference type="PANTHER" id="PTHR24096">
    <property type="entry name" value="LONG-CHAIN-FATTY-ACID--COA LIGASE"/>
    <property type="match status" value="1"/>
</dbReference>
<dbReference type="InterPro" id="IPR020845">
    <property type="entry name" value="AMP-binding_CS"/>
</dbReference>
<dbReference type="AlphaFoldDB" id="A0A438N9T5"/>
<dbReference type="Pfam" id="PF00501">
    <property type="entry name" value="AMP-binding"/>
    <property type="match status" value="1"/>
</dbReference>
<keyword evidence="2" id="KW-0436">Ligase</keyword>
<dbReference type="InterPro" id="IPR000873">
    <property type="entry name" value="AMP-dep_synth/lig_dom"/>
</dbReference>
<proteinExistence type="inferred from homology"/>
<dbReference type="InterPro" id="IPR042099">
    <property type="entry name" value="ANL_N_sf"/>
</dbReference>
<dbReference type="OrthoDB" id="6509636at2759"/>
<dbReference type="GO" id="GO:0016405">
    <property type="term" value="F:CoA-ligase activity"/>
    <property type="evidence" value="ECO:0007669"/>
    <property type="project" value="TreeGrafter"/>
</dbReference>
<dbReference type="PROSITE" id="PS00455">
    <property type="entry name" value="AMP_BINDING"/>
    <property type="match status" value="1"/>
</dbReference>
<dbReference type="VEuPathDB" id="FungiDB:PV10_07484"/>
<evidence type="ECO:0000256" key="2">
    <source>
        <dbReference type="ARBA" id="ARBA00022598"/>
    </source>
</evidence>
<evidence type="ECO:0000313" key="5">
    <source>
        <dbReference type="EMBL" id="RVX72393.1"/>
    </source>
</evidence>
<dbReference type="PANTHER" id="PTHR24096:SF149">
    <property type="entry name" value="AMP-BINDING DOMAIN-CONTAINING PROTEIN-RELATED"/>
    <property type="match status" value="1"/>
</dbReference>
<reference evidence="5 6" key="1">
    <citation type="submission" date="2017-03" db="EMBL/GenBank/DDBJ databases">
        <title>Genomes of endolithic fungi from Antarctica.</title>
        <authorList>
            <person name="Coleine C."/>
            <person name="Masonjones S."/>
            <person name="Stajich J.E."/>
        </authorList>
    </citation>
    <scope>NUCLEOTIDE SEQUENCE [LARGE SCALE GENOMIC DNA]</scope>
    <source>
        <strain evidence="5 6">CCFEE 6314</strain>
    </source>
</reference>
<dbReference type="Proteomes" id="UP000288859">
    <property type="component" value="Unassembled WGS sequence"/>
</dbReference>
<feature type="domain" description="AMP-dependent synthetase/ligase" evidence="3">
    <location>
        <begin position="48"/>
        <end position="433"/>
    </location>
</feature>
<evidence type="ECO:0000259" key="3">
    <source>
        <dbReference type="Pfam" id="PF00501"/>
    </source>
</evidence>
<dbReference type="EMBL" id="NAJM01000012">
    <property type="protein sequence ID" value="RVX72393.1"/>
    <property type="molecule type" value="Genomic_DNA"/>
</dbReference>
<evidence type="ECO:0000259" key="4">
    <source>
        <dbReference type="Pfam" id="PF13193"/>
    </source>
</evidence>
<sequence>MPSKSTFESLNIPETDLFNFLYNRSDREFPRNKGTVPFFKAMHSLSSRVKVVFRDAESEKTRTWEQVFNAAIDFGRGLSTRFGIGVGDVVLLVAENSIDYASLVLGVLWSGATVSTANPNYTSIELEHQLRDTAAKVVLASPQAAIRIACQRLGVSTDRIIQVSDGAPTQTTPNRWDDIAAEGRESCCMKPKICPKEDIAFLVYSSGTTGLPKGVRLSHYNIVASTFQVRAAEGGNLTWNGSKTSPGIPLPSSTEGDIVLTCLPFFHIYGLSHMVLAPLYSGFQNLVMSSFEITRWCQLVQRHTVSYSYIVPPIALLLANHPAPATYNLRSLRMVNSGAAPLPPDLITKIYHRTGIRLKQSYGLSEASPCVFAPRWEDWESAAGSAGKLLPNLEIRFCHVRDDVSHHDEVTEVAQGEPGELQLKGPNIFLGYHNRHQESADAFTKDGWFRTGDVGYLDRYGNLYITDRIKEMIKYKGFQIAPAELESLLRQNPLVADVAVVGVEAIEKGTELPRAYVVRQANTSNKNRATLDKEQEQEIIHWLSNQVVKYKRLSGGVRFVQQIPRSPTGKILRRVLKEQARLELKSSLSKDSHL</sequence>
<organism evidence="5 6">
    <name type="scientific">Exophiala mesophila</name>
    <name type="common">Black yeast-like fungus</name>
    <dbReference type="NCBI Taxonomy" id="212818"/>
    <lineage>
        <taxon>Eukaryota</taxon>
        <taxon>Fungi</taxon>
        <taxon>Dikarya</taxon>
        <taxon>Ascomycota</taxon>
        <taxon>Pezizomycotina</taxon>
        <taxon>Eurotiomycetes</taxon>
        <taxon>Chaetothyriomycetidae</taxon>
        <taxon>Chaetothyriales</taxon>
        <taxon>Herpotrichiellaceae</taxon>
        <taxon>Exophiala</taxon>
    </lineage>
</organism>
<protein>
    <submittedName>
        <fullName evidence="5">Uncharacterized protein</fullName>
    </submittedName>
</protein>
<gene>
    <name evidence="5" type="ORF">B0A52_03581</name>
</gene>
<dbReference type="Gene3D" id="3.30.300.30">
    <property type="match status" value="1"/>
</dbReference>
<evidence type="ECO:0000313" key="6">
    <source>
        <dbReference type="Proteomes" id="UP000288859"/>
    </source>
</evidence>
<dbReference type="Gene3D" id="3.40.50.12780">
    <property type="entry name" value="N-terminal domain of ligase-like"/>
    <property type="match status" value="1"/>
</dbReference>
<dbReference type="InterPro" id="IPR045851">
    <property type="entry name" value="AMP-bd_C_sf"/>
</dbReference>
<dbReference type="Pfam" id="PF13193">
    <property type="entry name" value="AMP-binding_C"/>
    <property type="match status" value="1"/>
</dbReference>
<comment type="caution">
    <text evidence="5">The sequence shown here is derived from an EMBL/GenBank/DDBJ whole genome shotgun (WGS) entry which is preliminary data.</text>
</comment>
<dbReference type="InterPro" id="IPR025110">
    <property type="entry name" value="AMP-bd_C"/>
</dbReference>
<dbReference type="CDD" id="cd05911">
    <property type="entry name" value="Firefly_Luc_like"/>
    <property type="match status" value="1"/>
</dbReference>
<comment type="similarity">
    <text evidence="1">Belongs to the ATP-dependent AMP-binding enzyme family.</text>
</comment>
<name>A0A438N9T5_EXOME</name>
<feature type="domain" description="AMP-binding enzyme C-terminal" evidence="4">
    <location>
        <begin position="484"/>
        <end position="570"/>
    </location>
</feature>
<evidence type="ECO:0000256" key="1">
    <source>
        <dbReference type="ARBA" id="ARBA00006432"/>
    </source>
</evidence>
<dbReference type="SUPFAM" id="SSF56801">
    <property type="entry name" value="Acetyl-CoA synthetase-like"/>
    <property type="match status" value="1"/>
</dbReference>